<evidence type="ECO:0000313" key="3">
    <source>
        <dbReference type="Proteomes" id="UP000095214"/>
    </source>
</evidence>
<dbReference type="EMBL" id="CP017298">
    <property type="protein sequence ID" value="AOS47857.1"/>
    <property type="molecule type" value="Genomic_DNA"/>
</dbReference>
<dbReference type="AlphaFoldDB" id="A0A1D8B3Y7"/>
<dbReference type="Proteomes" id="UP000095214">
    <property type="component" value="Chromosome"/>
</dbReference>
<name>A0A1D8B3Y7_9ACTO</name>
<evidence type="ECO:0000256" key="1">
    <source>
        <dbReference type="SAM" id="MobiDB-lite"/>
    </source>
</evidence>
<gene>
    <name evidence="2" type="ORF">BH719_08410</name>
</gene>
<keyword evidence="3" id="KW-1185">Reference proteome</keyword>
<reference evidence="2 3" key="1">
    <citation type="submission" date="2016-09" db="EMBL/GenBank/DDBJ databases">
        <title>Complete genome sequence of Actinomyces hongkongensis HKU8.</title>
        <authorList>
            <person name="Gao Y.-X."/>
            <person name="Zhou Y.-Y."/>
            <person name="Xie Y."/>
            <person name="Wang M."/>
            <person name="Wang S.-J."/>
            <person name="Shen S.-G."/>
        </authorList>
    </citation>
    <scope>NUCLEOTIDE SEQUENCE [LARGE SCALE GENOMIC DNA]</scope>
    <source>
        <strain evidence="2 3">HKU8</strain>
    </source>
</reference>
<organism evidence="2 3">
    <name type="scientific">Pauljensenia hongkongensis</name>
    <dbReference type="NCBI Taxonomy" id="178339"/>
    <lineage>
        <taxon>Bacteria</taxon>
        <taxon>Bacillati</taxon>
        <taxon>Actinomycetota</taxon>
        <taxon>Actinomycetes</taxon>
        <taxon>Actinomycetales</taxon>
        <taxon>Actinomycetaceae</taxon>
        <taxon>Pauljensenia</taxon>
    </lineage>
</organism>
<proteinExistence type="predicted"/>
<protein>
    <submittedName>
        <fullName evidence="2">Uncharacterized protein</fullName>
    </submittedName>
</protein>
<evidence type="ECO:0000313" key="2">
    <source>
        <dbReference type="EMBL" id="AOS47857.1"/>
    </source>
</evidence>
<feature type="region of interest" description="Disordered" evidence="1">
    <location>
        <begin position="132"/>
        <end position="151"/>
    </location>
</feature>
<dbReference type="KEGG" id="phon:BH719_08410"/>
<accession>A0A1D8B3Y7</accession>
<sequence length="288" mass="32077">MPVPGEVVNGVAKDEATWSTPLAVYFGVDTNDLRLHAQSVVTATCMHENGYADFRENYDSTAPRPRTTAPDGVGRLFNEELAAQYGYRNAPNPQYLIEADVEAAGGGGLYENASPEFKDQWYACLDRATAEVNEGEPPRRLPTGDGPDQATLDSIQSQLNRFHIDTTGPQLQADAAAWRQCMAPLGIADLPDRPWEAGSMRMPDSLREKWDWRPSGKPSADEVEVAAHDAQCRRSSGWSHDLYDQTWDQSVLFYNQHRAELDPMLAEYAARSAHYRQIITQYGGTPRE</sequence>